<proteinExistence type="predicted"/>
<protein>
    <submittedName>
        <fullName evidence="2">Uncharacterized protein</fullName>
    </submittedName>
</protein>
<name>A0AAV3QE21_LITER</name>
<reference evidence="2 3" key="1">
    <citation type="submission" date="2024-01" db="EMBL/GenBank/DDBJ databases">
        <title>The complete chloroplast genome sequence of Lithospermum erythrorhizon: insights into the phylogenetic relationship among Boraginaceae species and the maternal lineages of purple gromwells.</title>
        <authorList>
            <person name="Okada T."/>
            <person name="Watanabe K."/>
        </authorList>
    </citation>
    <scope>NUCLEOTIDE SEQUENCE [LARGE SCALE GENOMIC DNA]</scope>
</reference>
<dbReference type="Proteomes" id="UP001454036">
    <property type="component" value="Unassembled WGS sequence"/>
</dbReference>
<dbReference type="AlphaFoldDB" id="A0AAV3QE21"/>
<evidence type="ECO:0000313" key="3">
    <source>
        <dbReference type="Proteomes" id="UP001454036"/>
    </source>
</evidence>
<organism evidence="2 3">
    <name type="scientific">Lithospermum erythrorhizon</name>
    <name type="common">Purple gromwell</name>
    <name type="synonym">Lithospermum officinale var. erythrorhizon</name>
    <dbReference type="NCBI Taxonomy" id="34254"/>
    <lineage>
        <taxon>Eukaryota</taxon>
        <taxon>Viridiplantae</taxon>
        <taxon>Streptophyta</taxon>
        <taxon>Embryophyta</taxon>
        <taxon>Tracheophyta</taxon>
        <taxon>Spermatophyta</taxon>
        <taxon>Magnoliopsida</taxon>
        <taxon>eudicotyledons</taxon>
        <taxon>Gunneridae</taxon>
        <taxon>Pentapetalae</taxon>
        <taxon>asterids</taxon>
        <taxon>lamiids</taxon>
        <taxon>Boraginales</taxon>
        <taxon>Boraginaceae</taxon>
        <taxon>Boraginoideae</taxon>
        <taxon>Lithospermeae</taxon>
        <taxon>Lithospermum</taxon>
    </lineage>
</organism>
<comment type="caution">
    <text evidence="2">The sequence shown here is derived from an EMBL/GenBank/DDBJ whole genome shotgun (WGS) entry which is preliminary data.</text>
</comment>
<keyword evidence="3" id="KW-1185">Reference proteome</keyword>
<gene>
    <name evidence="2" type="ORF">LIER_17772</name>
</gene>
<sequence length="100" mass="11595">MVFHLALHETLIQRKGDGEEQRNENDARLHKPKLPLDKRPRAKILENLRYMENPMLMDLSSTLFGDTKRSVWNGPHSLVRRECPARRSAIHSAMSSFMKG</sequence>
<dbReference type="EMBL" id="BAABME010004184">
    <property type="protein sequence ID" value="GAA0161461.1"/>
    <property type="molecule type" value="Genomic_DNA"/>
</dbReference>
<dbReference type="PANTHER" id="PTHR47809:SF2">
    <property type="entry name" value="DNA-BINDING BROMODOMAIN-CONTAINING PROTEIN"/>
    <property type="match status" value="1"/>
</dbReference>
<evidence type="ECO:0000256" key="1">
    <source>
        <dbReference type="SAM" id="MobiDB-lite"/>
    </source>
</evidence>
<feature type="region of interest" description="Disordered" evidence="1">
    <location>
        <begin position="13"/>
        <end position="35"/>
    </location>
</feature>
<dbReference type="PANTHER" id="PTHR47809">
    <property type="entry name" value="DNA-BINDING BROMODOMAIN-CONTAINING PROTEIN"/>
    <property type="match status" value="1"/>
</dbReference>
<evidence type="ECO:0000313" key="2">
    <source>
        <dbReference type="EMBL" id="GAA0161461.1"/>
    </source>
</evidence>
<accession>A0AAV3QE21</accession>